<protein>
    <submittedName>
        <fullName evidence="2">Uncharacterized protein</fullName>
    </submittedName>
</protein>
<gene>
    <name evidence="2" type="ORF">GCM10010185_05230</name>
</gene>
<dbReference type="EMBL" id="BMRG01000001">
    <property type="protein sequence ID" value="GGP36946.1"/>
    <property type="molecule type" value="Genomic_DNA"/>
</dbReference>
<dbReference type="Proteomes" id="UP000639606">
    <property type="component" value="Unassembled WGS sequence"/>
</dbReference>
<feature type="region of interest" description="Disordered" evidence="1">
    <location>
        <begin position="1"/>
        <end position="21"/>
    </location>
</feature>
<reference evidence="2" key="1">
    <citation type="journal article" date="2014" name="Int. J. Syst. Evol. Microbiol.">
        <title>Complete genome sequence of Corynebacterium casei LMG S-19264T (=DSM 44701T), isolated from a smear-ripened cheese.</title>
        <authorList>
            <consortium name="US DOE Joint Genome Institute (JGI-PGF)"/>
            <person name="Walter F."/>
            <person name="Albersmeier A."/>
            <person name="Kalinowski J."/>
            <person name="Ruckert C."/>
        </authorList>
    </citation>
    <scope>NUCLEOTIDE SEQUENCE</scope>
    <source>
        <strain evidence="2">JCM 3313</strain>
    </source>
</reference>
<evidence type="ECO:0000313" key="3">
    <source>
        <dbReference type="Proteomes" id="UP000639606"/>
    </source>
</evidence>
<evidence type="ECO:0000256" key="1">
    <source>
        <dbReference type="SAM" id="MobiDB-lite"/>
    </source>
</evidence>
<organism evidence="2 3">
    <name type="scientific">Saccharothrix coeruleofusca</name>
    <dbReference type="NCBI Taxonomy" id="33919"/>
    <lineage>
        <taxon>Bacteria</taxon>
        <taxon>Bacillati</taxon>
        <taxon>Actinomycetota</taxon>
        <taxon>Actinomycetes</taxon>
        <taxon>Pseudonocardiales</taxon>
        <taxon>Pseudonocardiaceae</taxon>
        <taxon>Saccharothrix</taxon>
    </lineage>
</organism>
<proteinExistence type="predicted"/>
<name>A0A918AH88_9PSEU</name>
<dbReference type="AlphaFoldDB" id="A0A918AH88"/>
<reference evidence="2" key="2">
    <citation type="submission" date="2020-09" db="EMBL/GenBank/DDBJ databases">
        <authorList>
            <person name="Sun Q."/>
            <person name="Ohkuma M."/>
        </authorList>
    </citation>
    <scope>NUCLEOTIDE SEQUENCE</scope>
    <source>
        <strain evidence="2">JCM 3313</strain>
    </source>
</reference>
<sequence>MQPRAIRPRLSHERNLKHAGRNTAATGQRILWLNPTSVTTGTYIEVVGSVQREAVDRAGGLFDDSERAAE</sequence>
<comment type="caution">
    <text evidence="2">The sequence shown here is derived from an EMBL/GenBank/DDBJ whole genome shotgun (WGS) entry which is preliminary data.</text>
</comment>
<accession>A0A918AH88</accession>
<keyword evidence="3" id="KW-1185">Reference proteome</keyword>
<evidence type="ECO:0000313" key="2">
    <source>
        <dbReference type="EMBL" id="GGP36946.1"/>
    </source>
</evidence>